<sequence>MHADTPLLTTLTGAFIAAFLLGGVALRFKLPPLLGYLLAGILIGPFTPGFVANTGIANELAEIGIILLMFGVGLHFSIQDLLQVKKIALPGAILQIAFAIGLTQLFTQFIGLSFTEGLILGMSLSVASTVVLLKALEDVGHMETEGGKIAIGWLVTEDIATILALVLLPLLATQTDSHANTQPLWLVLVMTLVKVSMFIAVMTLVGKRIIPWMLERIVHTGSREMFRLGVLSVALGVAYAASALFDVSFALGAFLAGSVLAGSPFSQRAASEAMPLRDAFSVLFFVAAGMMFDPKILQEHTLSVIAVVFIVVIGKGAAAWAIMALYKRSNQEKWLLAASLGQIGEFSFILANLGLLLGLISQSSHGLIMAAAIISIFINPFIFSFLKNKLTINPLLTHSTP</sequence>
<comment type="subcellular location">
    <subcellularLocation>
        <location evidence="1">Membrane</location>
        <topology evidence="1">Multi-pass membrane protein</topology>
    </subcellularLocation>
</comment>
<evidence type="ECO:0000256" key="5">
    <source>
        <dbReference type="ARBA" id="ARBA00022989"/>
    </source>
</evidence>
<feature type="transmembrane region" description="Helical" evidence="7">
    <location>
        <begin position="184"/>
        <end position="205"/>
    </location>
</feature>
<feature type="domain" description="Cation/H+ exchanger transmembrane" evidence="8">
    <location>
        <begin position="17"/>
        <end position="386"/>
    </location>
</feature>
<keyword evidence="5 7" id="KW-1133">Transmembrane helix</keyword>
<evidence type="ECO:0000313" key="9">
    <source>
        <dbReference type="EMBL" id="MCB6184478.1"/>
    </source>
</evidence>
<feature type="transmembrane region" description="Helical" evidence="7">
    <location>
        <begin position="33"/>
        <end position="51"/>
    </location>
</feature>
<evidence type="ECO:0000256" key="3">
    <source>
        <dbReference type="ARBA" id="ARBA00022448"/>
    </source>
</evidence>
<feature type="transmembrane region" description="Helical" evidence="7">
    <location>
        <begin position="302"/>
        <end position="322"/>
    </location>
</feature>
<dbReference type="InterPro" id="IPR006153">
    <property type="entry name" value="Cation/H_exchanger_TM"/>
</dbReference>
<keyword evidence="3" id="KW-0813">Transport</keyword>
<feature type="transmembrane region" description="Helical" evidence="7">
    <location>
        <begin position="334"/>
        <end position="360"/>
    </location>
</feature>
<proteinExistence type="inferred from homology"/>
<evidence type="ECO:0000256" key="6">
    <source>
        <dbReference type="ARBA" id="ARBA00023136"/>
    </source>
</evidence>
<feature type="transmembrane region" description="Helical" evidence="7">
    <location>
        <begin position="366"/>
        <end position="386"/>
    </location>
</feature>
<keyword evidence="6 7" id="KW-0472">Membrane</keyword>
<evidence type="ECO:0000259" key="8">
    <source>
        <dbReference type="Pfam" id="PF00999"/>
    </source>
</evidence>
<comment type="caution">
    <text evidence="9">The sequence shown here is derived from an EMBL/GenBank/DDBJ whole genome shotgun (WGS) entry which is preliminary data.</text>
</comment>
<feature type="transmembrane region" description="Helical" evidence="7">
    <location>
        <begin position="225"/>
        <end position="241"/>
    </location>
</feature>
<feature type="transmembrane region" description="Helical" evidence="7">
    <location>
        <begin position="63"/>
        <end position="82"/>
    </location>
</feature>
<dbReference type="PANTHER" id="PTHR42751">
    <property type="entry name" value="SODIUM/HYDROGEN EXCHANGER FAMILY/TRKA DOMAIN PROTEIN"/>
    <property type="match status" value="1"/>
</dbReference>
<dbReference type="Gene3D" id="1.20.1530.20">
    <property type="match status" value="1"/>
</dbReference>
<accession>A0ABS8D8E0</accession>
<dbReference type="InterPro" id="IPR038770">
    <property type="entry name" value="Na+/solute_symporter_sf"/>
</dbReference>
<organism evidence="9 10">
    <name type="scientific">Leeia speluncae</name>
    <dbReference type="NCBI Taxonomy" id="2884804"/>
    <lineage>
        <taxon>Bacteria</taxon>
        <taxon>Pseudomonadati</taxon>
        <taxon>Pseudomonadota</taxon>
        <taxon>Betaproteobacteria</taxon>
        <taxon>Neisseriales</taxon>
        <taxon>Leeiaceae</taxon>
        <taxon>Leeia</taxon>
    </lineage>
</organism>
<feature type="transmembrane region" description="Helical" evidence="7">
    <location>
        <begin position="89"/>
        <end position="111"/>
    </location>
</feature>
<evidence type="ECO:0000313" key="10">
    <source>
        <dbReference type="Proteomes" id="UP001165395"/>
    </source>
</evidence>
<evidence type="ECO:0000256" key="7">
    <source>
        <dbReference type="SAM" id="Phobius"/>
    </source>
</evidence>
<dbReference type="Pfam" id="PF00999">
    <property type="entry name" value="Na_H_Exchanger"/>
    <property type="match status" value="1"/>
</dbReference>
<evidence type="ECO:0000256" key="1">
    <source>
        <dbReference type="ARBA" id="ARBA00004141"/>
    </source>
</evidence>
<keyword evidence="4 7" id="KW-0812">Transmembrane</keyword>
<comment type="similarity">
    <text evidence="2">Belongs to the monovalent cation:proton antiporter 2 (CPA2) transporter (TC 2.A.37) family.</text>
</comment>
<name>A0ABS8D8E0_9NEIS</name>
<evidence type="ECO:0000256" key="4">
    <source>
        <dbReference type="ARBA" id="ARBA00022692"/>
    </source>
</evidence>
<dbReference type="PANTHER" id="PTHR42751:SF1">
    <property type="entry name" value="CATION_PROTON ANTIPORTER YBAL-RELATED"/>
    <property type="match status" value="1"/>
</dbReference>
<keyword evidence="10" id="KW-1185">Reference proteome</keyword>
<dbReference type="EMBL" id="JAJBZT010000007">
    <property type="protein sequence ID" value="MCB6184478.1"/>
    <property type="molecule type" value="Genomic_DNA"/>
</dbReference>
<feature type="transmembrane region" description="Helical" evidence="7">
    <location>
        <begin position="149"/>
        <end position="172"/>
    </location>
</feature>
<evidence type="ECO:0000256" key="2">
    <source>
        <dbReference type="ARBA" id="ARBA00005551"/>
    </source>
</evidence>
<feature type="transmembrane region" description="Helical" evidence="7">
    <location>
        <begin position="117"/>
        <end position="137"/>
    </location>
</feature>
<dbReference type="RefSeq" id="WP_227181288.1">
    <property type="nucleotide sequence ID" value="NZ_JAJBZT010000007.1"/>
</dbReference>
<dbReference type="Proteomes" id="UP001165395">
    <property type="component" value="Unassembled WGS sequence"/>
</dbReference>
<feature type="transmembrane region" description="Helical" evidence="7">
    <location>
        <begin position="6"/>
        <end position="26"/>
    </location>
</feature>
<gene>
    <name evidence="9" type="ORF">LIN78_13080</name>
</gene>
<reference evidence="9" key="1">
    <citation type="submission" date="2021-10" db="EMBL/GenBank/DDBJ databases">
        <title>The complete genome sequence of Leeia sp. TBRC 13508.</title>
        <authorList>
            <person name="Charoenyingcharoen P."/>
            <person name="Yukphan P."/>
        </authorList>
    </citation>
    <scope>NUCLEOTIDE SEQUENCE</scope>
    <source>
        <strain evidence="9">TBRC 13508</strain>
    </source>
</reference>
<protein>
    <submittedName>
        <fullName evidence="9">Cation:proton antiporter</fullName>
    </submittedName>
</protein>